<keyword evidence="10" id="KW-1185">Reference proteome</keyword>
<dbReference type="CDD" id="cd11378">
    <property type="entry name" value="DUF296"/>
    <property type="match status" value="1"/>
</dbReference>
<comment type="subcellular location">
    <subcellularLocation>
        <location evidence="5">Nucleus</location>
    </subcellularLocation>
</comment>
<dbReference type="Pfam" id="PF03479">
    <property type="entry name" value="PCC"/>
    <property type="match status" value="1"/>
</dbReference>
<evidence type="ECO:0000256" key="2">
    <source>
        <dbReference type="ARBA" id="ARBA00023125"/>
    </source>
</evidence>
<comment type="caution">
    <text evidence="9">The sequence shown here is derived from an EMBL/GenBank/DDBJ whole genome shotgun (WGS) entry which is preliminary data.</text>
</comment>
<keyword evidence="1 5" id="KW-0805">Transcription regulation</keyword>
<feature type="signal peptide" evidence="7">
    <location>
        <begin position="1"/>
        <end position="18"/>
    </location>
</feature>
<dbReference type="InterPro" id="IPR039605">
    <property type="entry name" value="AHL"/>
</dbReference>
<keyword evidence="7" id="KW-0732">Signal</keyword>
<evidence type="ECO:0000256" key="5">
    <source>
        <dbReference type="RuleBase" id="RU367031"/>
    </source>
</evidence>
<keyword evidence="2 5" id="KW-0238">DNA-binding</keyword>
<dbReference type="InterPro" id="IPR005175">
    <property type="entry name" value="PPC_dom"/>
</dbReference>
<evidence type="ECO:0000256" key="3">
    <source>
        <dbReference type="ARBA" id="ARBA00023163"/>
    </source>
</evidence>
<evidence type="ECO:0000313" key="9">
    <source>
        <dbReference type="EMBL" id="KAG6591197.1"/>
    </source>
</evidence>
<reference evidence="9 10" key="1">
    <citation type="journal article" date="2021" name="Hortic Res">
        <title>The domestication of Cucurbita argyrosperma as revealed by the genome of its wild relative.</title>
        <authorList>
            <person name="Barrera-Redondo J."/>
            <person name="Sanchez-de la Vega G."/>
            <person name="Aguirre-Liguori J.A."/>
            <person name="Castellanos-Morales G."/>
            <person name="Gutierrez-Guerrero Y.T."/>
            <person name="Aguirre-Dugua X."/>
            <person name="Aguirre-Planter E."/>
            <person name="Tenaillon M.I."/>
            <person name="Lira-Saade R."/>
            <person name="Eguiarte L.E."/>
        </authorList>
    </citation>
    <scope>NUCLEOTIDE SEQUENCE [LARGE SCALE GENOMIC DNA]</scope>
    <source>
        <strain evidence="9">JBR-2021</strain>
    </source>
</reference>
<dbReference type="PROSITE" id="PS51742">
    <property type="entry name" value="PPC"/>
    <property type="match status" value="1"/>
</dbReference>
<dbReference type="PANTHER" id="PTHR31500">
    <property type="entry name" value="AT-HOOK MOTIF NUCLEAR-LOCALIZED PROTEIN 9"/>
    <property type="match status" value="1"/>
</dbReference>
<gene>
    <name evidence="9" type="primary">AHL10</name>
    <name evidence="9" type="ORF">SDJN03_13543</name>
</gene>
<dbReference type="Proteomes" id="UP000685013">
    <property type="component" value="Chromosome 9"/>
</dbReference>
<proteinExistence type="predicted"/>
<feature type="region of interest" description="Disordered" evidence="6">
    <location>
        <begin position="157"/>
        <end position="190"/>
    </location>
</feature>
<comment type="domain">
    <text evidence="5">The PPC domain mediates interactions between AHL proteins.</text>
</comment>
<keyword evidence="4 5" id="KW-0539">Nucleus</keyword>
<comment type="function">
    <text evidence="5">Transcription factor that specifically binds AT-rich DNA sequences related to the nuclear matrix attachment regions (MARs).</text>
</comment>
<feature type="chain" id="PRO_5043507271" description="AT-hook motif nuclear-localized protein" evidence="7">
    <location>
        <begin position="19"/>
        <end position="190"/>
    </location>
</feature>
<accession>A0AAV6N1F5</accession>
<protein>
    <recommendedName>
        <fullName evidence="5">AT-hook motif nuclear-localized protein</fullName>
    </recommendedName>
</protein>
<sequence length="190" mass="19988">MTVWGCLLQFPLPSQLSAVEVFFLLPLPRQILRRKPEGDPLALPTRSSVMLWNGPRAVCILTANGATSNVTLRQPAMSAGTVTYQGLFEILSLSGSYLFSENGGQRSRTGGLSVSLSGPDGRVLGGGVTDGGHKELWQADQIEQPPFTAPHKLAPIRAGMTGTSSSPPSLGTLSESSGGPGSPFNHSAWM</sequence>
<keyword evidence="3 5" id="KW-0804">Transcription</keyword>
<dbReference type="EMBL" id="JAGKQH010000009">
    <property type="protein sequence ID" value="KAG6591197.1"/>
    <property type="molecule type" value="Genomic_DNA"/>
</dbReference>
<feature type="domain" description="PPC" evidence="8">
    <location>
        <begin position="24"/>
        <end position="169"/>
    </location>
</feature>
<dbReference type="GO" id="GO:0005634">
    <property type="term" value="C:nucleus"/>
    <property type="evidence" value="ECO:0007669"/>
    <property type="project" value="UniProtKB-SubCell"/>
</dbReference>
<evidence type="ECO:0000256" key="6">
    <source>
        <dbReference type="SAM" id="MobiDB-lite"/>
    </source>
</evidence>
<evidence type="ECO:0000313" key="10">
    <source>
        <dbReference type="Proteomes" id="UP000685013"/>
    </source>
</evidence>
<feature type="non-terminal residue" evidence="9">
    <location>
        <position position="1"/>
    </location>
</feature>
<name>A0AAV6N1F5_9ROSI</name>
<evidence type="ECO:0000256" key="1">
    <source>
        <dbReference type="ARBA" id="ARBA00023015"/>
    </source>
</evidence>
<evidence type="ECO:0000256" key="7">
    <source>
        <dbReference type="SAM" id="SignalP"/>
    </source>
</evidence>
<dbReference type="AlphaFoldDB" id="A0AAV6N1F5"/>
<dbReference type="GO" id="GO:0003680">
    <property type="term" value="F:minor groove of adenine-thymine-rich DNA binding"/>
    <property type="evidence" value="ECO:0007669"/>
    <property type="project" value="UniProtKB-UniRule"/>
</dbReference>
<feature type="compositionally biased region" description="Low complexity" evidence="6">
    <location>
        <begin position="161"/>
        <end position="177"/>
    </location>
</feature>
<dbReference type="PANTHER" id="PTHR31500:SF57">
    <property type="entry name" value="AT-HOOK MOTIF NUCLEAR-LOCALIZED PROTEIN 10"/>
    <property type="match status" value="1"/>
</dbReference>
<organism evidence="9 10">
    <name type="scientific">Cucurbita argyrosperma subsp. sororia</name>
    <dbReference type="NCBI Taxonomy" id="37648"/>
    <lineage>
        <taxon>Eukaryota</taxon>
        <taxon>Viridiplantae</taxon>
        <taxon>Streptophyta</taxon>
        <taxon>Embryophyta</taxon>
        <taxon>Tracheophyta</taxon>
        <taxon>Spermatophyta</taxon>
        <taxon>Magnoliopsida</taxon>
        <taxon>eudicotyledons</taxon>
        <taxon>Gunneridae</taxon>
        <taxon>Pentapetalae</taxon>
        <taxon>rosids</taxon>
        <taxon>fabids</taxon>
        <taxon>Cucurbitales</taxon>
        <taxon>Cucurbitaceae</taxon>
        <taxon>Cucurbiteae</taxon>
        <taxon>Cucurbita</taxon>
    </lineage>
</organism>
<evidence type="ECO:0000256" key="4">
    <source>
        <dbReference type="ARBA" id="ARBA00023242"/>
    </source>
</evidence>
<evidence type="ECO:0000259" key="8">
    <source>
        <dbReference type="PROSITE" id="PS51742"/>
    </source>
</evidence>